<gene>
    <name evidence="3" type="ORF">UT63_C0076G0005</name>
</gene>
<evidence type="ECO:0000313" key="4">
    <source>
        <dbReference type="Proteomes" id="UP000034539"/>
    </source>
</evidence>
<accession>A0A0G0PSZ0</accession>
<evidence type="ECO:0000313" key="3">
    <source>
        <dbReference type="EMBL" id="KKR31284.1"/>
    </source>
</evidence>
<dbReference type="Proteomes" id="UP000034539">
    <property type="component" value="Unassembled WGS sequence"/>
</dbReference>
<comment type="caution">
    <text evidence="3">The sequence shown here is derived from an EMBL/GenBank/DDBJ whole genome shotgun (WGS) entry which is preliminary data.</text>
</comment>
<evidence type="ECO:0000256" key="1">
    <source>
        <dbReference type="SAM" id="Phobius"/>
    </source>
</evidence>
<sequence>MGKKGKYPANTKLMPDVKTVLDIIAAGALISSLFLFPGAAVGIGAIFSLYEKLGKEKEIKKLNTFDLRRLKLILKRLHDQKMVEVVEENSFSVVKLTDKGKFRTYRYKLDEIRIEKPQIWDRKWRIIIYDISKFKRRQRDAFRRMLKKLNT</sequence>
<dbReference type="EMBL" id="LBXN01000076">
    <property type="protein sequence ID" value="KKR31284.1"/>
    <property type="molecule type" value="Genomic_DNA"/>
</dbReference>
<dbReference type="Pfam" id="PF20803">
    <property type="entry name" value="PaaX_M"/>
    <property type="match status" value="1"/>
</dbReference>
<dbReference type="AlphaFoldDB" id="A0A0G0PSZ0"/>
<keyword evidence="1" id="KW-0472">Membrane</keyword>
<proteinExistence type="predicted"/>
<reference evidence="3 4" key="1">
    <citation type="journal article" date="2015" name="Nature">
        <title>rRNA introns, odd ribosomes, and small enigmatic genomes across a large radiation of phyla.</title>
        <authorList>
            <person name="Brown C.T."/>
            <person name="Hug L.A."/>
            <person name="Thomas B.C."/>
            <person name="Sharon I."/>
            <person name="Castelle C.J."/>
            <person name="Singh A."/>
            <person name="Wilkins M.J."/>
            <person name="Williams K.H."/>
            <person name="Banfield J.F."/>
        </authorList>
    </citation>
    <scope>NUCLEOTIDE SEQUENCE [LARGE SCALE GENOMIC DNA]</scope>
</reference>
<keyword evidence="1" id="KW-1133">Transmembrane helix</keyword>
<keyword evidence="1" id="KW-0812">Transmembrane</keyword>
<dbReference type="InterPro" id="IPR048846">
    <property type="entry name" value="PaaX-like_central"/>
</dbReference>
<name>A0A0G0PSZ0_9BACT</name>
<feature type="domain" description="Transcriptional repressor PaaX-like central Cas2-like" evidence="2">
    <location>
        <begin position="119"/>
        <end position="149"/>
    </location>
</feature>
<organism evidence="3 4">
    <name type="scientific">Candidatus Gottesmanbacteria bacterium GW2011_GWC2_39_8</name>
    <dbReference type="NCBI Taxonomy" id="1618450"/>
    <lineage>
        <taxon>Bacteria</taxon>
        <taxon>Candidatus Gottesmaniibacteriota</taxon>
    </lineage>
</organism>
<evidence type="ECO:0000259" key="2">
    <source>
        <dbReference type="Pfam" id="PF20803"/>
    </source>
</evidence>
<protein>
    <recommendedName>
        <fullName evidence="2">Transcriptional repressor PaaX-like central Cas2-like domain-containing protein</fullName>
    </recommendedName>
</protein>
<feature type="transmembrane region" description="Helical" evidence="1">
    <location>
        <begin position="23"/>
        <end position="50"/>
    </location>
</feature>